<keyword evidence="3 9" id="KW-0699">rRNA-binding</keyword>
<protein>
    <recommendedName>
        <fullName evidence="8 9">Small ribosomal subunit protein uS4</fullName>
    </recommendedName>
</protein>
<dbReference type="Pfam" id="PF01479">
    <property type="entry name" value="S4"/>
    <property type="match status" value="1"/>
</dbReference>
<evidence type="ECO:0000256" key="7">
    <source>
        <dbReference type="ARBA" id="ARBA00025813"/>
    </source>
</evidence>
<organism evidence="14 15">
    <name type="scientific">Alicyclobacillus mengziensis</name>
    <dbReference type="NCBI Taxonomy" id="2931921"/>
    <lineage>
        <taxon>Bacteria</taxon>
        <taxon>Bacillati</taxon>
        <taxon>Bacillota</taxon>
        <taxon>Bacilli</taxon>
        <taxon>Bacillales</taxon>
        <taxon>Alicyclobacillaceae</taxon>
        <taxon>Alicyclobacillus</taxon>
    </lineage>
</organism>
<dbReference type="InterPro" id="IPR036986">
    <property type="entry name" value="S4_RNA-bd_sf"/>
</dbReference>
<accession>A0A9X7W0L6</accession>
<dbReference type="KEGG" id="afx:JZ786_03015"/>
<evidence type="ECO:0000256" key="5">
    <source>
        <dbReference type="ARBA" id="ARBA00022980"/>
    </source>
</evidence>
<comment type="function">
    <text evidence="1 9">One of the primary rRNA binding proteins, it binds directly to 16S rRNA where it nucleates assembly of the body of the 30S subunit.</text>
</comment>
<dbReference type="Proteomes" id="UP000663505">
    <property type="component" value="Chromosome"/>
</dbReference>
<gene>
    <name evidence="9 14" type="primary">rpsD</name>
    <name evidence="14" type="ORF">JZ786_03015</name>
</gene>
<dbReference type="InterPro" id="IPR022801">
    <property type="entry name" value="Ribosomal_uS4"/>
</dbReference>
<dbReference type="SMART" id="SM00363">
    <property type="entry name" value="S4"/>
    <property type="match status" value="1"/>
</dbReference>
<proteinExistence type="inferred from homology"/>
<dbReference type="GO" id="GO:0003735">
    <property type="term" value="F:structural constituent of ribosome"/>
    <property type="evidence" value="ECO:0007669"/>
    <property type="project" value="InterPro"/>
</dbReference>
<evidence type="ECO:0000313" key="15">
    <source>
        <dbReference type="Proteomes" id="UP000663505"/>
    </source>
</evidence>
<evidence type="ECO:0000313" key="14">
    <source>
        <dbReference type="EMBL" id="QSO48015.1"/>
    </source>
</evidence>
<dbReference type="NCBIfam" id="NF003717">
    <property type="entry name" value="PRK05327.1"/>
    <property type="match status" value="1"/>
</dbReference>
<dbReference type="FunFam" id="1.10.1050.10:FF:000001">
    <property type="entry name" value="30S ribosomal protein S4"/>
    <property type="match status" value="1"/>
</dbReference>
<dbReference type="CDD" id="cd00165">
    <property type="entry name" value="S4"/>
    <property type="match status" value="1"/>
</dbReference>
<dbReference type="InterPro" id="IPR005709">
    <property type="entry name" value="Ribosomal_uS4_bac-type"/>
</dbReference>
<dbReference type="PANTHER" id="PTHR11831">
    <property type="entry name" value="30S 40S RIBOSOMAL PROTEIN"/>
    <property type="match status" value="1"/>
</dbReference>
<dbReference type="NCBIfam" id="TIGR01017">
    <property type="entry name" value="rpsD_bact"/>
    <property type="match status" value="1"/>
</dbReference>
<dbReference type="FunFam" id="3.10.290.10:FF:000001">
    <property type="entry name" value="30S ribosomal protein S4"/>
    <property type="match status" value="1"/>
</dbReference>
<dbReference type="SMART" id="SM01390">
    <property type="entry name" value="Ribosomal_S4"/>
    <property type="match status" value="1"/>
</dbReference>
<dbReference type="GO" id="GO:0042274">
    <property type="term" value="P:ribosomal small subunit biogenesis"/>
    <property type="evidence" value="ECO:0007669"/>
    <property type="project" value="TreeGrafter"/>
</dbReference>
<evidence type="ECO:0000256" key="8">
    <source>
        <dbReference type="ARBA" id="ARBA00035254"/>
    </source>
</evidence>
<dbReference type="InterPro" id="IPR018079">
    <property type="entry name" value="Ribosomal_uS4_CS"/>
</dbReference>
<feature type="region of interest" description="Disordered" evidence="11">
    <location>
        <begin position="37"/>
        <end position="59"/>
    </location>
</feature>
<evidence type="ECO:0000256" key="10">
    <source>
        <dbReference type="RuleBase" id="RU003699"/>
    </source>
</evidence>
<dbReference type="Gene3D" id="3.10.290.10">
    <property type="entry name" value="RNA-binding S4 domain"/>
    <property type="match status" value="1"/>
</dbReference>
<dbReference type="InterPro" id="IPR001912">
    <property type="entry name" value="Ribosomal_uS4_N"/>
</dbReference>
<dbReference type="AlphaFoldDB" id="A0A9X7W0L6"/>
<dbReference type="Gene3D" id="1.10.1050.10">
    <property type="entry name" value="Ribosomal Protein S4 Delta 41, Chain A, domain 1"/>
    <property type="match status" value="1"/>
</dbReference>
<dbReference type="GO" id="GO:0015935">
    <property type="term" value="C:small ribosomal subunit"/>
    <property type="evidence" value="ECO:0007669"/>
    <property type="project" value="InterPro"/>
</dbReference>
<feature type="domain" description="Small ribosomal subunit protein uS4 N-terminal" evidence="13">
    <location>
        <begin position="3"/>
        <end position="97"/>
    </location>
</feature>
<reference evidence="14 15" key="1">
    <citation type="submission" date="2021-02" db="EMBL/GenBank/DDBJ databases">
        <title>Alicyclobacillus curvatus sp. nov. and Alicyclobacillus mengziensis sp. nov., two acidophilic bacteria isolated from acid mine drainage.</title>
        <authorList>
            <person name="Huang Y."/>
        </authorList>
    </citation>
    <scope>NUCLEOTIDE SEQUENCE [LARGE SCALE GENOMIC DNA]</scope>
    <source>
        <strain evidence="14 15">S30H14</strain>
    </source>
</reference>
<keyword evidence="4 9" id="KW-0694">RNA-binding</keyword>
<dbReference type="PROSITE" id="PS00632">
    <property type="entry name" value="RIBOSOMAL_S4"/>
    <property type="match status" value="1"/>
</dbReference>
<dbReference type="PROSITE" id="PS50889">
    <property type="entry name" value="S4"/>
    <property type="match status" value="1"/>
</dbReference>
<evidence type="ECO:0000256" key="6">
    <source>
        <dbReference type="ARBA" id="ARBA00023274"/>
    </source>
</evidence>
<dbReference type="InterPro" id="IPR002942">
    <property type="entry name" value="S4_RNA-bd"/>
</dbReference>
<dbReference type="SUPFAM" id="SSF55174">
    <property type="entry name" value="Alpha-L RNA-binding motif"/>
    <property type="match status" value="1"/>
</dbReference>
<evidence type="ECO:0000256" key="3">
    <source>
        <dbReference type="ARBA" id="ARBA00022730"/>
    </source>
</evidence>
<evidence type="ECO:0000256" key="4">
    <source>
        <dbReference type="ARBA" id="ARBA00022884"/>
    </source>
</evidence>
<evidence type="ECO:0000259" key="12">
    <source>
        <dbReference type="SMART" id="SM00363"/>
    </source>
</evidence>
<evidence type="ECO:0000256" key="2">
    <source>
        <dbReference type="ARBA" id="ARBA00007465"/>
    </source>
</evidence>
<evidence type="ECO:0000256" key="9">
    <source>
        <dbReference type="HAMAP-Rule" id="MF_01306"/>
    </source>
</evidence>
<keyword evidence="6 9" id="KW-0687">Ribonucleoprotein</keyword>
<keyword evidence="15" id="KW-1185">Reference proteome</keyword>
<dbReference type="EMBL" id="CP071182">
    <property type="protein sequence ID" value="QSO48015.1"/>
    <property type="molecule type" value="Genomic_DNA"/>
</dbReference>
<evidence type="ECO:0000256" key="11">
    <source>
        <dbReference type="SAM" id="MobiDB-lite"/>
    </source>
</evidence>
<dbReference type="GO" id="GO:0019843">
    <property type="term" value="F:rRNA binding"/>
    <property type="evidence" value="ECO:0007669"/>
    <property type="project" value="UniProtKB-UniRule"/>
</dbReference>
<feature type="domain" description="RNA-binding S4" evidence="12">
    <location>
        <begin position="98"/>
        <end position="162"/>
    </location>
</feature>
<keyword evidence="5 9" id="KW-0689">Ribosomal protein</keyword>
<comment type="subunit">
    <text evidence="7 9">Part of the 30S ribosomal subunit. Contacts protein S5. The interaction surface between S4 and S5 is involved in control of translational fidelity.</text>
</comment>
<name>A0A9X7W0L6_9BACL</name>
<sequence>MARYTDSVCRLCRREGVKLYLKGDRCYSEKCSVDKRPFPPGQHGQGRRRNSEYGQQLREKQKARRYYGVLEKQFEAYYDEATRRQGVTGENLLQLLESRLDNVVYRLGFAASRPEARQLVRHGHFLVNGRRVDIPSYMTKPGDVINVREKSQQIERIKVLLENAEQKTIGPWLELDLSSKSGKIVRLPARDEIDTPVAEQMIIEHYSR</sequence>
<comment type="function">
    <text evidence="9">With S5 and S12 plays an important role in translational accuracy.</text>
</comment>
<dbReference type="PANTHER" id="PTHR11831:SF4">
    <property type="entry name" value="SMALL RIBOSOMAL SUBUNIT PROTEIN US4M"/>
    <property type="match status" value="1"/>
</dbReference>
<evidence type="ECO:0000256" key="1">
    <source>
        <dbReference type="ARBA" id="ARBA00003866"/>
    </source>
</evidence>
<dbReference type="RefSeq" id="WP_206657351.1">
    <property type="nucleotide sequence ID" value="NZ_CP071182.1"/>
</dbReference>
<dbReference type="Pfam" id="PF00163">
    <property type="entry name" value="Ribosomal_S4"/>
    <property type="match status" value="1"/>
</dbReference>
<comment type="similarity">
    <text evidence="2 9 10">Belongs to the universal ribosomal protein uS4 family.</text>
</comment>
<evidence type="ECO:0000259" key="13">
    <source>
        <dbReference type="SMART" id="SM01390"/>
    </source>
</evidence>
<dbReference type="HAMAP" id="MF_01306_B">
    <property type="entry name" value="Ribosomal_uS4_B"/>
    <property type="match status" value="1"/>
</dbReference>
<dbReference type="GO" id="GO:0006412">
    <property type="term" value="P:translation"/>
    <property type="evidence" value="ECO:0007669"/>
    <property type="project" value="UniProtKB-UniRule"/>
</dbReference>